<dbReference type="Proteomes" id="UP000663722">
    <property type="component" value="Chromosome"/>
</dbReference>
<protein>
    <submittedName>
        <fullName evidence="1">DUF4258</fullName>
    </submittedName>
</protein>
<reference evidence="1" key="1">
    <citation type="journal article" date="2021" name="Microb. Physiol.">
        <title>Proteogenomic Insights into the Physiology of Marine, Sulfate-Reducing, Filamentous Desulfonema limicola and Desulfonema magnum.</title>
        <authorList>
            <person name="Schnaars V."/>
            <person name="Wohlbrand L."/>
            <person name="Scheve S."/>
            <person name="Hinrichs C."/>
            <person name="Reinhardt R."/>
            <person name="Rabus R."/>
        </authorList>
    </citation>
    <scope>NUCLEOTIDE SEQUENCE</scope>
    <source>
        <strain evidence="1">4be13</strain>
    </source>
</reference>
<name>A0A975BIV9_9BACT</name>
<gene>
    <name evidence="1" type="ORF">dnm_021720</name>
</gene>
<accession>A0A975BIV9</accession>
<dbReference type="AlphaFoldDB" id="A0A975BIV9"/>
<proteinExistence type="predicted"/>
<dbReference type="KEGG" id="dmm:dnm_021720"/>
<keyword evidence="2" id="KW-1185">Reference proteome</keyword>
<evidence type="ECO:0000313" key="2">
    <source>
        <dbReference type="Proteomes" id="UP000663722"/>
    </source>
</evidence>
<organism evidence="1 2">
    <name type="scientific">Desulfonema magnum</name>
    <dbReference type="NCBI Taxonomy" id="45655"/>
    <lineage>
        <taxon>Bacteria</taxon>
        <taxon>Pseudomonadati</taxon>
        <taxon>Thermodesulfobacteriota</taxon>
        <taxon>Desulfobacteria</taxon>
        <taxon>Desulfobacterales</taxon>
        <taxon>Desulfococcaceae</taxon>
        <taxon>Desulfonema</taxon>
    </lineage>
</organism>
<dbReference type="EMBL" id="CP061800">
    <property type="protein sequence ID" value="QTA86151.1"/>
    <property type="molecule type" value="Genomic_DNA"/>
</dbReference>
<sequence>MKIHKIIRAIETNCVNITLHARKEAKDDSLRLDDIFFSTCHGEIIEDYPDDFPYPSCLIYGRSSSDDPVHSVWAYDSENEIAVLITVYRPDPERWTHWKERKDT</sequence>
<dbReference type="InterPro" id="IPR025354">
    <property type="entry name" value="DUF4258"/>
</dbReference>
<dbReference type="RefSeq" id="WP_207681910.1">
    <property type="nucleotide sequence ID" value="NZ_CP061800.1"/>
</dbReference>
<dbReference type="Pfam" id="PF14076">
    <property type="entry name" value="DUF4258"/>
    <property type="match status" value="1"/>
</dbReference>
<evidence type="ECO:0000313" key="1">
    <source>
        <dbReference type="EMBL" id="QTA86151.1"/>
    </source>
</evidence>